<dbReference type="Gene3D" id="2.60.40.1120">
    <property type="entry name" value="Carboxypeptidase-like, regulatory domain"/>
    <property type="match status" value="1"/>
</dbReference>
<dbReference type="SUPFAM" id="SSF49464">
    <property type="entry name" value="Carboxypeptidase regulatory domain-like"/>
    <property type="match status" value="1"/>
</dbReference>
<dbReference type="PROSITE" id="PS52016">
    <property type="entry name" value="TONB_DEPENDENT_REC_3"/>
    <property type="match status" value="1"/>
</dbReference>
<dbReference type="InterPro" id="IPR039426">
    <property type="entry name" value="TonB-dep_rcpt-like"/>
</dbReference>
<dbReference type="InterPro" id="IPR008969">
    <property type="entry name" value="CarboxyPept-like_regulatory"/>
</dbReference>
<dbReference type="EMBL" id="UINC01047104">
    <property type="protein sequence ID" value="SVB55955.1"/>
    <property type="molecule type" value="Genomic_DNA"/>
</dbReference>
<organism evidence="1">
    <name type="scientific">marine metagenome</name>
    <dbReference type="NCBI Taxonomy" id="408172"/>
    <lineage>
        <taxon>unclassified sequences</taxon>
        <taxon>metagenomes</taxon>
        <taxon>ecological metagenomes</taxon>
    </lineage>
</organism>
<name>A0A382EZT8_9ZZZZ</name>
<proteinExistence type="predicted"/>
<gene>
    <name evidence="1" type="ORF">METZ01_LOCUS208809</name>
</gene>
<sequence>MLKQIILVSLTLQTLYANKFLGKVIDAETGMPIIEANIQVNDSEQIGTITNKSGIFSLPVTNLESINIKVTAIGYTSAEKSFEKENFGMATIKLNQSAVELSPINVLADRSRLSGTGHNYYRVPGSLSLISKAEVLEFNDTDINRVISQVPGVYMQEEDGYGLRP</sequence>
<accession>A0A382EZT8</accession>
<reference evidence="1" key="1">
    <citation type="submission" date="2018-05" db="EMBL/GenBank/DDBJ databases">
        <authorList>
            <person name="Lanie J.A."/>
            <person name="Ng W.-L."/>
            <person name="Kazmierczak K.M."/>
            <person name="Andrzejewski T.M."/>
            <person name="Davidsen T.M."/>
            <person name="Wayne K.J."/>
            <person name="Tettelin H."/>
            <person name="Glass J.I."/>
            <person name="Rusch D."/>
            <person name="Podicherti R."/>
            <person name="Tsui H.-C.T."/>
            <person name="Winkler M.E."/>
        </authorList>
    </citation>
    <scope>NUCLEOTIDE SEQUENCE</scope>
</reference>
<evidence type="ECO:0008006" key="2">
    <source>
        <dbReference type="Google" id="ProtNLM"/>
    </source>
</evidence>
<dbReference type="AlphaFoldDB" id="A0A382EZT8"/>
<evidence type="ECO:0000313" key="1">
    <source>
        <dbReference type="EMBL" id="SVB55955.1"/>
    </source>
</evidence>
<feature type="non-terminal residue" evidence="1">
    <location>
        <position position="165"/>
    </location>
</feature>
<dbReference type="SUPFAM" id="SSF56935">
    <property type="entry name" value="Porins"/>
    <property type="match status" value="1"/>
</dbReference>
<dbReference type="Pfam" id="PF13715">
    <property type="entry name" value="CarbopepD_reg_2"/>
    <property type="match status" value="1"/>
</dbReference>
<protein>
    <recommendedName>
        <fullName evidence="2">TonB-dependent receptor plug domain-containing protein</fullName>
    </recommendedName>
</protein>